<evidence type="ECO:0000313" key="1">
    <source>
        <dbReference type="EMBL" id="EGG48531.1"/>
    </source>
</evidence>
<organism evidence="1 2">
    <name type="scientific">Streptomyces griseoaurantiacus M045</name>
    <dbReference type="NCBI Taxonomy" id="996637"/>
    <lineage>
        <taxon>Bacteria</taxon>
        <taxon>Bacillati</taxon>
        <taxon>Actinomycetota</taxon>
        <taxon>Actinomycetes</taxon>
        <taxon>Kitasatosporales</taxon>
        <taxon>Streptomycetaceae</taxon>
        <taxon>Streptomyces</taxon>
        <taxon>Streptomyces aurantiacus group</taxon>
    </lineage>
</organism>
<dbReference type="eggNOG" id="COG4430">
    <property type="taxonomic scope" value="Bacteria"/>
</dbReference>
<dbReference type="EMBL" id="AEYX01000021">
    <property type="protein sequence ID" value="EGG48531.1"/>
    <property type="molecule type" value="Genomic_DNA"/>
</dbReference>
<keyword evidence="2" id="KW-1185">Reference proteome</keyword>
<dbReference type="AlphaFoldDB" id="F3ND94"/>
<comment type="caution">
    <text evidence="1">The sequence shown here is derived from an EMBL/GenBank/DDBJ whole genome shotgun (WGS) entry which is preliminary data.</text>
</comment>
<dbReference type="Proteomes" id="UP000003022">
    <property type="component" value="Unassembled WGS sequence"/>
</dbReference>
<dbReference type="Pfam" id="PF13376">
    <property type="entry name" value="OmdA"/>
    <property type="match status" value="1"/>
</dbReference>
<evidence type="ECO:0000313" key="2">
    <source>
        <dbReference type="Proteomes" id="UP000003022"/>
    </source>
</evidence>
<evidence type="ECO:0008006" key="3">
    <source>
        <dbReference type="Google" id="ProtNLM"/>
    </source>
</evidence>
<protein>
    <recommendedName>
        <fullName evidence="3">Periplasmic membrane protein</fullName>
    </recommendedName>
</protein>
<gene>
    <name evidence="1" type="ORF">SGM_1108</name>
</gene>
<name>F3ND94_9ACTN</name>
<sequence length="201" mass="22652">MTSGRMWFAVRVTQDPETVTFASAEAFEAWLGENHAASPGIWLKLRKKGPEVVALDYAQALEVALCYGWIDGQKATFDDQWWLQRFTPRRPGSRWSKINRDKATALVEQGRMRPPGQAEIDRARADGRWAAAYDGARTASVPEDLAAALAAVPAAAAFFETLDRRNRYAVLYRVQDAKKAETRARRIEKFVEMLARGEKPH</sequence>
<proteinExistence type="predicted"/>
<reference evidence="1 2" key="1">
    <citation type="journal article" date="2011" name="J. Bacteriol.">
        <title>Draft genome sequence of the marine bacterium Streptomyces griseoaurantiacus M045, which produces novel manumycin-type antibiotics with a pABA core component.</title>
        <authorList>
            <person name="Li F."/>
            <person name="Jiang P."/>
            <person name="Zheng H."/>
            <person name="Wang S."/>
            <person name="Zhao G."/>
            <person name="Qin S."/>
            <person name="Liu Z."/>
        </authorList>
    </citation>
    <scope>NUCLEOTIDE SEQUENCE [LARGE SCALE GENOMIC DNA]</scope>
    <source>
        <strain evidence="1 2">M045</strain>
    </source>
</reference>
<accession>F3ND94</accession>